<evidence type="ECO:0000259" key="3">
    <source>
        <dbReference type="PROSITE" id="PS51186"/>
    </source>
</evidence>
<dbReference type="PROSITE" id="PS51186">
    <property type="entry name" value="GNAT"/>
    <property type="match status" value="1"/>
</dbReference>
<dbReference type="Pfam" id="PF00583">
    <property type="entry name" value="Acetyltransf_1"/>
    <property type="match status" value="1"/>
</dbReference>
<comment type="caution">
    <text evidence="4">The sequence shown here is derived from an EMBL/GenBank/DDBJ whole genome shotgun (WGS) entry which is preliminary data.</text>
</comment>
<dbReference type="CDD" id="cd04301">
    <property type="entry name" value="NAT_SF"/>
    <property type="match status" value="1"/>
</dbReference>
<reference evidence="4" key="1">
    <citation type="journal article" date="2021" name="Microorganisms">
        <title>Acidisoma silvae sp. nov. and Acidisomacellulosilytica sp. nov., Two Acidophilic Bacteria Isolated from Decaying Wood, Hydrolyzing Cellulose and Producing Poly-3-hydroxybutyrate.</title>
        <authorList>
            <person name="Mieszkin S."/>
            <person name="Pouder E."/>
            <person name="Uroz S."/>
            <person name="Simon-Colin C."/>
            <person name="Alain K."/>
        </authorList>
    </citation>
    <scope>NUCLEOTIDE SEQUENCE</scope>
    <source>
        <strain evidence="4">HW T2.11</strain>
    </source>
</reference>
<name>A0A963YWJ7_9PROT</name>
<accession>A0A963YWJ7</accession>
<evidence type="ECO:0000313" key="5">
    <source>
        <dbReference type="Proteomes" id="UP000708298"/>
    </source>
</evidence>
<keyword evidence="2" id="KW-0012">Acyltransferase</keyword>
<proteinExistence type="predicted"/>
<dbReference type="EMBL" id="JAESVB010000046">
    <property type="protein sequence ID" value="MCB8878527.1"/>
    <property type="molecule type" value="Genomic_DNA"/>
</dbReference>
<evidence type="ECO:0000313" key="4">
    <source>
        <dbReference type="EMBL" id="MCB8878527.1"/>
    </source>
</evidence>
<dbReference type="PANTHER" id="PTHR43877">
    <property type="entry name" value="AMINOALKYLPHOSPHONATE N-ACETYLTRANSFERASE-RELATED-RELATED"/>
    <property type="match status" value="1"/>
</dbReference>
<protein>
    <submittedName>
        <fullName evidence="4">GNAT family N-acetyltransferase</fullName>
    </submittedName>
</protein>
<gene>
    <name evidence="4" type="ORF">ASILVAE211_25360</name>
</gene>
<dbReference type="InterPro" id="IPR000182">
    <property type="entry name" value="GNAT_dom"/>
</dbReference>
<evidence type="ECO:0000256" key="1">
    <source>
        <dbReference type="ARBA" id="ARBA00022679"/>
    </source>
</evidence>
<dbReference type="Gene3D" id="3.40.630.30">
    <property type="match status" value="1"/>
</dbReference>
<dbReference type="Proteomes" id="UP000708298">
    <property type="component" value="Unassembled WGS sequence"/>
</dbReference>
<feature type="domain" description="N-acetyltransferase" evidence="3">
    <location>
        <begin position="4"/>
        <end position="141"/>
    </location>
</feature>
<dbReference type="SUPFAM" id="SSF55729">
    <property type="entry name" value="Acyl-CoA N-acyltransferases (Nat)"/>
    <property type="match status" value="1"/>
</dbReference>
<organism evidence="4 5">
    <name type="scientific">Acidisoma silvae</name>
    <dbReference type="NCBI Taxonomy" id="2802396"/>
    <lineage>
        <taxon>Bacteria</taxon>
        <taxon>Pseudomonadati</taxon>
        <taxon>Pseudomonadota</taxon>
        <taxon>Alphaproteobacteria</taxon>
        <taxon>Acetobacterales</taxon>
        <taxon>Acidocellaceae</taxon>
        <taxon>Acidisoma</taxon>
    </lineage>
</organism>
<evidence type="ECO:0000256" key="2">
    <source>
        <dbReference type="ARBA" id="ARBA00023315"/>
    </source>
</evidence>
<keyword evidence="5" id="KW-1185">Reference proteome</keyword>
<dbReference type="AlphaFoldDB" id="A0A963YWJ7"/>
<dbReference type="GO" id="GO:0016747">
    <property type="term" value="F:acyltransferase activity, transferring groups other than amino-acyl groups"/>
    <property type="evidence" value="ECO:0007669"/>
    <property type="project" value="InterPro"/>
</dbReference>
<sequence>MTKHHLRPATYNDLHRIHVVRHGTAENRLSDPSLVTEAEVAWYLEEAIFLVLEVEDGVQGFICANHQTGYIWALFVIDEFQGRGHGTALLDAAVTQLRQAGHRQAFLTIGQNTGAESFYKSKGWQSTGIDRPGETVLRFWL</sequence>
<dbReference type="InterPro" id="IPR050832">
    <property type="entry name" value="Bact_Acetyltransf"/>
</dbReference>
<dbReference type="InterPro" id="IPR016181">
    <property type="entry name" value="Acyl_CoA_acyltransferase"/>
</dbReference>
<reference evidence="4" key="2">
    <citation type="submission" date="2021-01" db="EMBL/GenBank/DDBJ databases">
        <authorList>
            <person name="Mieszkin S."/>
            <person name="Pouder E."/>
            <person name="Alain K."/>
        </authorList>
    </citation>
    <scope>NUCLEOTIDE SEQUENCE</scope>
    <source>
        <strain evidence="4">HW T2.11</strain>
    </source>
</reference>
<keyword evidence="1" id="KW-0808">Transferase</keyword>
<dbReference type="RefSeq" id="WP_227324172.1">
    <property type="nucleotide sequence ID" value="NZ_JAESVB010000046.1"/>
</dbReference>